<dbReference type="Proteomes" id="UP000247476">
    <property type="component" value="Unassembled WGS sequence"/>
</dbReference>
<dbReference type="InterPro" id="IPR000086">
    <property type="entry name" value="NUDIX_hydrolase_dom"/>
</dbReference>
<dbReference type="EMBL" id="QJVJ01000003">
    <property type="protein sequence ID" value="PYI55791.1"/>
    <property type="molecule type" value="Genomic_DNA"/>
</dbReference>
<keyword evidence="2 4" id="KW-0378">Hydrolase</keyword>
<dbReference type="InterPro" id="IPR015797">
    <property type="entry name" value="NUDIX_hydrolase-like_dom_sf"/>
</dbReference>
<protein>
    <submittedName>
        <fullName evidence="4">Phosphohydrolase</fullName>
    </submittedName>
</protein>
<dbReference type="PROSITE" id="PS51462">
    <property type="entry name" value="NUDIX"/>
    <property type="match status" value="1"/>
</dbReference>
<evidence type="ECO:0000313" key="4">
    <source>
        <dbReference type="EMBL" id="PYI55791.1"/>
    </source>
</evidence>
<dbReference type="PANTHER" id="PTHR43736:SF1">
    <property type="entry name" value="DIHYDRONEOPTERIN TRIPHOSPHATE DIPHOSPHATASE"/>
    <property type="match status" value="1"/>
</dbReference>
<evidence type="ECO:0000313" key="5">
    <source>
        <dbReference type="Proteomes" id="UP000247476"/>
    </source>
</evidence>
<dbReference type="AlphaFoldDB" id="A0A2V5K8I1"/>
<keyword evidence="5" id="KW-1185">Reference proteome</keyword>
<dbReference type="SUPFAM" id="SSF55811">
    <property type="entry name" value="Nudix"/>
    <property type="match status" value="1"/>
</dbReference>
<organism evidence="4 5">
    <name type="scientific">Paenibacillus flagellatus</name>
    <dbReference type="NCBI Taxonomy" id="2211139"/>
    <lineage>
        <taxon>Bacteria</taxon>
        <taxon>Bacillati</taxon>
        <taxon>Bacillota</taxon>
        <taxon>Bacilli</taxon>
        <taxon>Bacillales</taxon>
        <taxon>Paenibacillaceae</taxon>
        <taxon>Paenibacillus</taxon>
    </lineage>
</organism>
<comment type="caution">
    <text evidence="4">The sequence shown here is derived from an EMBL/GenBank/DDBJ whole genome shotgun (WGS) entry which is preliminary data.</text>
</comment>
<comment type="similarity">
    <text evidence="1">Belongs to the Nudix hydrolase family.</text>
</comment>
<evidence type="ECO:0000259" key="3">
    <source>
        <dbReference type="PROSITE" id="PS51462"/>
    </source>
</evidence>
<name>A0A2V5K8I1_9BACL</name>
<proteinExistence type="inferred from homology"/>
<dbReference type="PANTHER" id="PTHR43736">
    <property type="entry name" value="ADP-RIBOSE PYROPHOSPHATASE"/>
    <property type="match status" value="1"/>
</dbReference>
<dbReference type="Gene3D" id="3.90.79.10">
    <property type="entry name" value="Nucleoside Triphosphate Pyrophosphohydrolase"/>
    <property type="match status" value="1"/>
</dbReference>
<dbReference type="Pfam" id="PF00293">
    <property type="entry name" value="NUDIX"/>
    <property type="match status" value="1"/>
</dbReference>
<evidence type="ECO:0000256" key="1">
    <source>
        <dbReference type="ARBA" id="ARBA00005582"/>
    </source>
</evidence>
<evidence type="ECO:0000256" key="2">
    <source>
        <dbReference type="ARBA" id="ARBA00022801"/>
    </source>
</evidence>
<reference evidence="4 5" key="1">
    <citation type="submission" date="2018-05" db="EMBL/GenBank/DDBJ databases">
        <title>Paenibacillus flagellatus sp. nov., isolated from selenium mineral soil.</title>
        <authorList>
            <person name="Dai X."/>
        </authorList>
    </citation>
    <scope>NUCLEOTIDE SEQUENCE [LARGE SCALE GENOMIC DNA]</scope>
    <source>
        <strain evidence="4 5">DXL2</strain>
    </source>
</reference>
<accession>A0A2V5K8I1</accession>
<gene>
    <name evidence="4" type="ORF">DLM86_08730</name>
</gene>
<dbReference type="OrthoDB" id="2661124at2"/>
<feature type="domain" description="Nudix hydrolase" evidence="3">
    <location>
        <begin position="1"/>
        <end position="150"/>
    </location>
</feature>
<dbReference type="RefSeq" id="WP_110839592.1">
    <property type="nucleotide sequence ID" value="NZ_QJVJ01000003.1"/>
</dbReference>
<dbReference type="InterPro" id="IPR020084">
    <property type="entry name" value="NUDIX_hydrolase_CS"/>
</dbReference>
<dbReference type="GO" id="GO:0016787">
    <property type="term" value="F:hydrolase activity"/>
    <property type="evidence" value="ECO:0007669"/>
    <property type="project" value="UniProtKB-KW"/>
</dbReference>
<sequence length="162" mass="18388">MFYVNARAFIERETNGAVEIVVQTRSKPGEPERLELPGGRLEPFEPILDGLRREVYEETGLTVDRIRGQETRVDTKGMNPAFEVECMRPFCAYQTISGPVDSVGMYFLCTATGELSGSGDDTTNVHWESVEDVRRRMAENPLQFSDVDRAGILFYLKHRFSD</sequence>
<dbReference type="PROSITE" id="PS00893">
    <property type="entry name" value="NUDIX_BOX"/>
    <property type="match status" value="1"/>
</dbReference>